<evidence type="ECO:0000313" key="1">
    <source>
        <dbReference type="EMBL" id="PFX11116.1"/>
    </source>
</evidence>
<proteinExistence type="predicted"/>
<evidence type="ECO:0000313" key="2">
    <source>
        <dbReference type="Proteomes" id="UP000225706"/>
    </source>
</evidence>
<comment type="caution">
    <text evidence="1">The sequence shown here is derived from an EMBL/GenBank/DDBJ whole genome shotgun (WGS) entry which is preliminary data.</text>
</comment>
<protein>
    <submittedName>
        <fullName evidence="1">Uncharacterized protein</fullName>
    </submittedName>
</protein>
<gene>
    <name evidence="1" type="ORF">AWC38_SpisGene25391</name>
</gene>
<dbReference type="Proteomes" id="UP000225706">
    <property type="component" value="Unassembled WGS sequence"/>
</dbReference>
<name>A0A2B4R1N2_STYPI</name>
<accession>A0A2B4R1N2</accession>
<reference evidence="2" key="1">
    <citation type="journal article" date="2017" name="bioRxiv">
        <title>Comparative analysis of the genomes of Stylophora pistillata and Acropora digitifera provides evidence for extensive differences between species of corals.</title>
        <authorList>
            <person name="Voolstra C.R."/>
            <person name="Li Y."/>
            <person name="Liew Y.J."/>
            <person name="Baumgarten S."/>
            <person name="Zoccola D."/>
            <person name="Flot J.-F."/>
            <person name="Tambutte S."/>
            <person name="Allemand D."/>
            <person name="Aranda M."/>
        </authorList>
    </citation>
    <scope>NUCLEOTIDE SEQUENCE [LARGE SCALE GENOMIC DNA]</scope>
</reference>
<dbReference type="EMBL" id="LSMT01003622">
    <property type="protein sequence ID" value="PFX11116.1"/>
    <property type="molecule type" value="Genomic_DNA"/>
</dbReference>
<organism evidence="1 2">
    <name type="scientific">Stylophora pistillata</name>
    <name type="common">Smooth cauliflower coral</name>
    <dbReference type="NCBI Taxonomy" id="50429"/>
    <lineage>
        <taxon>Eukaryota</taxon>
        <taxon>Metazoa</taxon>
        <taxon>Cnidaria</taxon>
        <taxon>Anthozoa</taxon>
        <taxon>Hexacorallia</taxon>
        <taxon>Scleractinia</taxon>
        <taxon>Astrocoeniina</taxon>
        <taxon>Pocilloporidae</taxon>
        <taxon>Stylophora</taxon>
    </lineage>
</organism>
<keyword evidence="2" id="KW-1185">Reference proteome</keyword>
<sequence>GLQRGRLRLFHVTKGKTELEVEYCRWVDYAARVRLIRFSPADLWHDFVFQFSGNSLSLTNAQKAPFVSLDCLLALAYNLCTEEEKEETFSQLLRKRILQGFNTSFCKEFFLQTPFSIFIVDSSRKECQEINSRDLSAQDHLLDELLRTKYNNILGKRVYVDSEEFSRCMHQFFGRIDPDKIDLKIKEEKIAEIQECPEAKLLIVSSLNWLIRITQSFPDLKDYEDNGPVFKEVQGETNIGLEKFRRLVKPAFMKVREVLQGDLFDKDE</sequence>
<feature type="non-terminal residue" evidence="1">
    <location>
        <position position="1"/>
    </location>
</feature>
<dbReference type="AlphaFoldDB" id="A0A2B4R1N2"/>